<feature type="region of interest" description="Disordered" evidence="3">
    <location>
        <begin position="102"/>
        <end position="121"/>
    </location>
</feature>
<dbReference type="PROSITE" id="PS51462">
    <property type="entry name" value="NUDIX"/>
    <property type="match status" value="1"/>
</dbReference>
<dbReference type="GO" id="GO:0006167">
    <property type="term" value="P:AMP biosynthetic process"/>
    <property type="evidence" value="ECO:0007669"/>
    <property type="project" value="TreeGrafter"/>
</dbReference>
<dbReference type="CDD" id="cd02883">
    <property type="entry name" value="NUDIX_Hydrolase"/>
    <property type="match status" value="1"/>
</dbReference>
<evidence type="ECO:0000256" key="1">
    <source>
        <dbReference type="ARBA" id="ARBA00022801"/>
    </source>
</evidence>
<dbReference type="GO" id="GO:0004081">
    <property type="term" value="F:bis(5'-nucleosyl)-tetraphosphatase (asymmetrical) activity"/>
    <property type="evidence" value="ECO:0007669"/>
    <property type="project" value="TreeGrafter"/>
</dbReference>
<comment type="similarity">
    <text evidence="2">Belongs to the Nudix hydrolase family.</text>
</comment>
<dbReference type="AlphaFoldDB" id="A0A0C2TCX9"/>
<keyword evidence="1 2" id="KW-0378">Hydrolase</keyword>
<name>A0A0C2TCX9_AMAMK</name>
<dbReference type="GO" id="GO:0006754">
    <property type="term" value="P:ATP biosynthetic process"/>
    <property type="evidence" value="ECO:0007669"/>
    <property type="project" value="TreeGrafter"/>
</dbReference>
<dbReference type="Gene3D" id="3.90.79.10">
    <property type="entry name" value="Nucleoside Triphosphate Pyrophosphohydrolase"/>
    <property type="match status" value="1"/>
</dbReference>
<dbReference type="OrthoDB" id="276276at2759"/>
<dbReference type="InterPro" id="IPR020084">
    <property type="entry name" value="NUDIX_hydrolase_CS"/>
</dbReference>
<dbReference type="SUPFAM" id="SSF55811">
    <property type="entry name" value="Nudix"/>
    <property type="match status" value="1"/>
</dbReference>
<sequence>MSHNAGHHHGGRTRQSAPTPTSTYSTPLVPDSGWASLNFLLGAGMVIIQPSTNKIVIVHEPSRKSWFLPRGRKDVGESLEQAALREAYEESGYRVEFLPLYTQSRAPPPPSNPEAGDHPNTEPIYVTLTSYGPAVRRHFRRPAGEYLTSWYVGQIPENAVRESGTGMPDEQDYQSYIISVEDALKLLDPTEATVLCYAWALYQFTYHRQEPEHSTPVQGQA</sequence>
<dbReference type="HOGENOM" id="CLU_037162_2_0_1"/>
<dbReference type="EMBL" id="KN818248">
    <property type="protein sequence ID" value="KIL64654.1"/>
    <property type="molecule type" value="Genomic_DNA"/>
</dbReference>
<feature type="compositionally biased region" description="Low complexity" evidence="3">
    <location>
        <begin position="16"/>
        <end position="25"/>
    </location>
</feature>
<gene>
    <name evidence="5" type="ORF">M378DRAFT_178763</name>
</gene>
<dbReference type="PANTHER" id="PTHR21340">
    <property type="entry name" value="DIADENOSINE 5,5-P1,P4-TETRAPHOSPHATE PYROPHOSPHOHYDROLASE MUTT"/>
    <property type="match status" value="1"/>
</dbReference>
<dbReference type="Pfam" id="PF00293">
    <property type="entry name" value="NUDIX"/>
    <property type="match status" value="1"/>
</dbReference>
<keyword evidence="6" id="KW-1185">Reference proteome</keyword>
<organism evidence="5 6">
    <name type="scientific">Amanita muscaria (strain Koide BX008)</name>
    <dbReference type="NCBI Taxonomy" id="946122"/>
    <lineage>
        <taxon>Eukaryota</taxon>
        <taxon>Fungi</taxon>
        <taxon>Dikarya</taxon>
        <taxon>Basidiomycota</taxon>
        <taxon>Agaricomycotina</taxon>
        <taxon>Agaricomycetes</taxon>
        <taxon>Agaricomycetidae</taxon>
        <taxon>Agaricales</taxon>
        <taxon>Pluteineae</taxon>
        <taxon>Amanitaceae</taxon>
        <taxon>Amanita</taxon>
    </lineage>
</organism>
<dbReference type="InterPro" id="IPR020476">
    <property type="entry name" value="Nudix_hydrolase"/>
</dbReference>
<dbReference type="InterPro" id="IPR000086">
    <property type="entry name" value="NUDIX_hydrolase_dom"/>
</dbReference>
<evidence type="ECO:0000313" key="6">
    <source>
        <dbReference type="Proteomes" id="UP000054549"/>
    </source>
</evidence>
<evidence type="ECO:0000313" key="5">
    <source>
        <dbReference type="EMBL" id="KIL64654.1"/>
    </source>
</evidence>
<protein>
    <recommendedName>
        <fullName evidence="4">Nudix hydrolase domain-containing protein</fullName>
    </recommendedName>
</protein>
<evidence type="ECO:0000259" key="4">
    <source>
        <dbReference type="PROSITE" id="PS51462"/>
    </source>
</evidence>
<feature type="domain" description="Nudix hydrolase" evidence="4">
    <location>
        <begin position="38"/>
        <end position="202"/>
    </location>
</feature>
<dbReference type="PRINTS" id="PR00502">
    <property type="entry name" value="NUDIXFAMILY"/>
</dbReference>
<feature type="region of interest" description="Disordered" evidence="3">
    <location>
        <begin position="1"/>
        <end position="25"/>
    </location>
</feature>
<evidence type="ECO:0000256" key="2">
    <source>
        <dbReference type="RuleBase" id="RU003476"/>
    </source>
</evidence>
<dbReference type="InParanoid" id="A0A0C2TCX9"/>
<reference evidence="5 6" key="1">
    <citation type="submission" date="2014-04" db="EMBL/GenBank/DDBJ databases">
        <title>Evolutionary Origins and Diversification of the Mycorrhizal Mutualists.</title>
        <authorList>
            <consortium name="DOE Joint Genome Institute"/>
            <consortium name="Mycorrhizal Genomics Consortium"/>
            <person name="Kohler A."/>
            <person name="Kuo A."/>
            <person name="Nagy L.G."/>
            <person name="Floudas D."/>
            <person name="Copeland A."/>
            <person name="Barry K.W."/>
            <person name="Cichocki N."/>
            <person name="Veneault-Fourrey C."/>
            <person name="LaButti K."/>
            <person name="Lindquist E.A."/>
            <person name="Lipzen A."/>
            <person name="Lundell T."/>
            <person name="Morin E."/>
            <person name="Murat C."/>
            <person name="Riley R."/>
            <person name="Ohm R."/>
            <person name="Sun H."/>
            <person name="Tunlid A."/>
            <person name="Henrissat B."/>
            <person name="Grigoriev I.V."/>
            <person name="Hibbett D.S."/>
            <person name="Martin F."/>
        </authorList>
    </citation>
    <scope>NUCLEOTIDE SEQUENCE [LARGE SCALE GENOMIC DNA]</scope>
    <source>
        <strain evidence="5 6">Koide BX008</strain>
    </source>
</reference>
<accession>A0A0C2TCX9</accession>
<proteinExistence type="inferred from homology"/>
<dbReference type="Proteomes" id="UP000054549">
    <property type="component" value="Unassembled WGS sequence"/>
</dbReference>
<evidence type="ECO:0000256" key="3">
    <source>
        <dbReference type="SAM" id="MobiDB-lite"/>
    </source>
</evidence>
<dbReference type="InterPro" id="IPR051325">
    <property type="entry name" value="Nudix_hydrolase_domain"/>
</dbReference>
<dbReference type="PANTHER" id="PTHR21340:SF0">
    <property type="entry name" value="BIS(5'-NUCLEOSYL)-TETRAPHOSPHATASE [ASYMMETRICAL]"/>
    <property type="match status" value="1"/>
</dbReference>
<feature type="compositionally biased region" description="Basic residues" evidence="3">
    <location>
        <begin position="1"/>
        <end position="12"/>
    </location>
</feature>
<dbReference type="PROSITE" id="PS00893">
    <property type="entry name" value="NUDIX_BOX"/>
    <property type="match status" value="1"/>
</dbReference>
<dbReference type="InterPro" id="IPR015797">
    <property type="entry name" value="NUDIX_hydrolase-like_dom_sf"/>
</dbReference>